<protein>
    <submittedName>
        <fullName evidence="3">Calponin domain containing protein</fullName>
    </submittedName>
</protein>
<gene>
    <name evidence="3" type="ORF">ACA1_353650</name>
</gene>
<name>L8GGD3_ACACF</name>
<sequence>MEVSGGADRTEEEERMEGMDKELIRRLSTRDFAKGQRLAKERRWEAIQIKAMGREDHALISTGWPCLRQTFKAWINCQLAPRGINVRDLDADLKSGVVLVNLLEVLTGHKVARRDRDFKHDLVREIEVPFSLANLRVALDFIEQNIGLRLVNCSAEEIVKGNIKIILAVLWVLIRKFHIVDPALRNATATVSDSSELQGAAEKHLLAWVREKTCGLVEVTNFTSSFQNGLAFCALLHHYRPDLIDFDQLPDDPKANLELAFDVAETHCGVARLLDADDVIAYPEDLCILIYVSSLYQELEKDNEKRKILPRISAAFKNPLKALVKDSNKKAVEPVKKLSLSNSNLISSAGGSAGGGSSGAAAMSIIREQSFASYWSAPAQQGCVEIRIALAGPSVVRSFSIVVDELGYSESDAPIVSLLAGHTISDWRNVGSWNLANFTHLLPN</sequence>
<dbReference type="VEuPathDB" id="AmoebaDB:ACA1_353650"/>
<dbReference type="Gene3D" id="1.10.418.10">
    <property type="entry name" value="Calponin-like domain"/>
    <property type="match status" value="2"/>
</dbReference>
<dbReference type="SMART" id="SM00033">
    <property type="entry name" value="CH"/>
    <property type="match status" value="2"/>
</dbReference>
<dbReference type="Pfam" id="PF24789">
    <property type="entry name" value="SAC9_GBDL_2nd"/>
    <property type="match status" value="1"/>
</dbReference>
<dbReference type="InterPro" id="IPR057553">
    <property type="entry name" value="SAC9_GBDL_2nd"/>
</dbReference>
<dbReference type="KEGG" id="acan:ACA1_353650"/>
<dbReference type="PROSITE" id="PS50021">
    <property type="entry name" value="CH"/>
    <property type="match status" value="2"/>
</dbReference>
<evidence type="ECO:0000256" key="1">
    <source>
        <dbReference type="SAM" id="MobiDB-lite"/>
    </source>
</evidence>
<feature type="domain" description="Calponin-homology (CH)" evidence="2">
    <location>
        <begin position="199"/>
        <end position="300"/>
    </location>
</feature>
<dbReference type="AlphaFoldDB" id="L8GGD3"/>
<dbReference type="SUPFAM" id="SSF47576">
    <property type="entry name" value="Calponin-homology domain, CH-domain"/>
    <property type="match status" value="1"/>
</dbReference>
<proteinExistence type="predicted"/>
<evidence type="ECO:0000313" key="3">
    <source>
        <dbReference type="EMBL" id="ELR12042.1"/>
    </source>
</evidence>
<feature type="domain" description="Calponin-homology (CH)" evidence="2">
    <location>
        <begin position="65"/>
        <end position="178"/>
    </location>
</feature>
<reference evidence="3 4" key="1">
    <citation type="journal article" date="2013" name="Genome Biol.">
        <title>Genome of Acanthamoeba castellanii highlights extensive lateral gene transfer and early evolution of tyrosine kinase signaling.</title>
        <authorList>
            <person name="Clarke M."/>
            <person name="Lohan A.J."/>
            <person name="Liu B."/>
            <person name="Lagkouvardos I."/>
            <person name="Roy S."/>
            <person name="Zafar N."/>
            <person name="Bertelli C."/>
            <person name="Schilde C."/>
            <person name="Kianianmomeni A."/>
            <person name="Burglin T.R."/>
            <person name="Frech C."/>
            <person name="Turcotte B."/>
            <person name="Kopec K.O."/>
            <person name="Synnott J.M."/>
            <person name="Choo C."/>
            <person name="Paponov I."/>
            <person name="Finkler A."/>
            <person name="Soon Heng Tan C."/>
            <person name="Hutchins A.P."/>
            <person name="Weinmeier T."/>
            <person name="Rattei T."/>
            <person name="Chu J.S."/>
            <person name="Gimenez G."/>
            <person name="Irimia M."/>
            <person name="Rigden D.J."/>
            <person name="Fitzpatrick D.A."/>
            <person name="Lorenzo-Morales J."/>
            <person name="Bateman A."/>
            <person name="Chiu C.H."/>
            <person name="Tang P."/>
            <person name="Hegemann P."/>
            <person name="Fromm H."/>
            <person name="Raoult D."/>
            <person name="Greub G."/>
            <person name="Miranda-Saavedra D."/>
            <person name="Chen N."/>
            <person name="Nash P."/>
            <person name="Ginger M.L."/>
            <person name="Horn M."/>
            <person name="Schaap P."/>
            <person name="Caler L."/>
            <person name="Loftus B."/>
        </authorList>
    </citation>
    <scope>NUCLEOTIDE SEQUENCE [LARGE SCALE GENOMIC DNA]</scope>
    <source>
        <strain evidence="3 4">Neff</strain>
    </source>
</reference>
<dbReference type="RefSeq" id="XP_004334055.1">
    <property type="nucleotide sequence ID" value="XM_004334007.1"/>
</dbReference>
<dbReference type="OrthoDB" id="10017054at2759"/>
<dbReference type="InterPro" id="IPR001715">
    <property type="entry name" value="CH_dom"/>
</dbReference>
<feature type="region of interest" description="Disordered" evidence="1">
    <location>
        <begin position="1"/>
        <end position="20"/>
    </location>
</feature>
<dbReference type="GeneID" id="14912506"/>
<dbReference type="Proteomes" id="UP000011083">
    <property type="component" value="Unassembled WGS sequence"/>
</dbReference>
<dbReference type="EMBL" id="KB008136">
    <property type="protein sequence ID" value="ELR12042.1"/>
    <property type="molecule type" value="Genomic_DNA"/>
</dbReference>
<dbReference type="Pfam" id="PF00307">
    <property type="entry name" value="CH"/>
    <property type="match status" value="2"/>
</dbReference>
<accession>L8GGD3</accession>
<evidence type="ECO:0000259" key="2">
    <source>
        <dbReference type="PROSITE" id="PS50021"/>
    </source>
</evidence>
<dbReference type="PANTHER" id="PTHR11915">
    <property type="entry name" value="SPECTRIN/FILAMIN RELATED CYTOSKELETAL PROTEIN"/>
    <property type="match status" value="1"/>
</dbReference>
<evidence type="ECO:0000313" key="4">
    <source>
        <dbReference type="Proteomes" id="UP000011083"/>
    </source>
</evidence>
<keyword evidence="4" id="KW-1185">Reference proteome</keyword>
<dbReference type="InterPro" id="IPR036872">
    <property type="entry name" value="CH_dom_sf"/>
</dbReference>
<organism evidence="3 4">
    <name type="scientific">Acanthamoeba castellanii (strain ATCC 30010 / Neff)</name>
    <dbReference type="NCBI Taxonomy" id="1257118"/>
    <lineage>
        <taxon>Eukaryota</taxon>
        <taxon>Amoebozoa</taxon>
        <taxon>Discosea</taxon>
        <taxon>Longamoebia</taxon>
        <taxon>Centramoebida</taxon>
        <taxon>Acanthamoebidae</taxon>
        <taxon>Acanthamoeba</taxon>
    </lineage>
</organism>
<feature type="non-terminal residue" evidence="3">
    <location>
        <position position="444"/>
    </location>
</feature>